<name>A0A533ID69_PARDE</name>
<accession>A0A533ID69</accession>
<organism evidence="3 4">
    <name type="scientific">Paracoccus denitrificans</name>
    <dbReference type="NCBI Taxonomy" id="266"/>
    <lineage>
        <taxon>Bacteria</taxon>
        <taxon>Pseudomonadati</taxon>
        <taxon>Pseudomonadota</taxon>
        <taxon>Alphaproteobacteria</taxon>
        <taxon>Rhodobacterales</taxon>
        <taxon>Paracoccaceae</taxon>
        <taxon>Paracoccus</taxon>
    </lineage>
</organism>
<evidence type="ECO:0000256" key="1">
    <source>
        <dbReference type="SAM" id="Phobius"/>
    </source>
</evidence>
<dbReference type="EMBL" id="VAFL01000001">
    <property type="protein sequence ID" value="TKW68825.1"/>
    <property type="molecule type" value="Genomic_DNA"/>
</dbReference>
<feature type="signal peptide" evidence="2">
    <location>
        <begin position="1"/>
        <end position="24"/>
    </location>
</feature>
<keyword evidence="2" id="KW-0732">Signal</keyword>
<comment type="caution">
    <text evidence="3">The sequence shown here is derived from an EMBL/GenBank/DDBJ whole genome shotgun (WGS) entry which is preliminary data.</text>
</comment>
<proteinExistence type="predicted"/>
<keyword evidence="1" id="KW-0472">Membrane</keyword>
<keyword evidence="1" id="KW-1133">Transmembrane helix</keyword>
<reference evidence="3 4" key="1">
    <citation type="journal article" date="2017" name="Nat. Commun.">
        <title>In situ click chemistry generation of cyclooxygenase-2 inhibitors.</title>
        <authorList>
            <person name="Bhardwaj A."/>
            <person name="Kaur J."/>
            <person name="Wuest M."/>
            <person name="Wuest F."/>
        </authorList>
    </citation>
    <scope>NUCLEOTIDE SEQUENCE [LARGE SCALE GENOMIC DNA]</scope>
    <source>
        <strain evidence="3">S2_012_000_R3_94</strain>
    </source>
</reference>
<dbReference type="AlphaFoldDB" id="A0A533ID69"/>
<evidence type="ECO:0000313" key="4">
    <source>
        <dbReference type="Proteomes" id="UP000315344"/>
    </source>
</evidence>
<feature type="chain" id="PRO_5022156881" description="VPEID-CTERM sorting domain-containing protein" evidence="2">
    <location>
        <begin position="25"/>
        <end position="63"/>
    </location>
</feature>
<evidence type="ECO:0000313" key="3">
    <source>
        <dbReference type="EMBL" id="TKW68825.1"/>
    </source>
</evidence>
<dbReference type="Proteomes" id="UP000315344">
    <property type="component" value="Unassembled WGS sequence"/>
</dbReference>
<gene>
    <name evidence="3" type="ORF">DI616_02190</name>
</gene>
<sequence>MEKILAIGGLATTAMIAVSGAALADHPPYPVDPVPELSATGGIVGFAAICAVMLLVRERRRAR</sequence>
<keyword evidence="1" id="KW-0812">Transmembrane</keyword>
<evidence type="ECO:0008006" key="5">
    <source>
        <dbReference type="Google" id="ProtNLM"/>
    </source>
</evidence>
<evidence type="ECO:0000256" key="2">
    <source>
        <dbReference type="SAM" id="SignalP"/>
    </source>
</evidence>
<protein>
    <recommendedName>
        <fullName evidence="5">VPEID-CTERM sorting domain-containing protein</fullName>
    </recommendedName>
</protein>
<feature type="transmembrane region" description="Helical" evidence="1">
    <location>
        <begin position="34"/>
        <end position="56"/>
    </location>
</feature>